<dbReference type="EMBL" id="JABSTQ010009612">
    <property type="protein sequence ID" value="KAG0427582.1"/>
    <property type="molecule type" value="Genomic_DNA"/>
</dbReference>
<evidence type="ECO:0000313" key="1">
    <source>
        <dbReference type="EMBL" id="KAG0427582.1"/>
    </source>
</evidence>
<reference evidence="1 2" key="1">
    <citation type="journal article" date="2020" name="Cell">
        <title>Large-Scale Comparative Analyses of Tick Genomes Elucidate Their Genetic Diversity and Vector Capacities.</title>
        <authorList>
            <consortium name="Tick Genome and Microbiome Consortium (TIGMIC)"/>
            <person name="Jia N."/>
            <person name="Wang J."/>
            <person name="Shi W."/>
            <person name="Du L."/>
            <person name="Sun Y."/>
            <person name="Zhan W."/>
            <person name="Jiang J.F."/>
            <person name="Wang Q."/>
            <person name="Zhang B."/>
            <person name="Ji P."/>
            <person name="Bell-Sakyi L."/>
            <person name="Cui X.M."/>
            <person name="Yuan T.T."/>
            <person name="Jiang B.G."/>
            <person name="Yang W.F."/>
            <person name="Lam T.T."/>
            <person name="Chang Q.C."/>
            <person name="Ding S.J."/>
            <person name="Wang X.J."/>
            <person name="Zhu J.G."/>
            <person name="Ruan X.D."/>
            <person name="Zhao L."/>
            <person name="Wei J.T."/>
            <person name="Ye R.Z."/>
            <person name="Que T.C."/>
            <person name="Du C.H."/>
            <person name="Zhou Y.H."/>
            <person name="Cheng J.X."/>
            <person name="Dai P.F."/>
            <person name="Guo W.B."/>
            <person name="Han X.H."/>
            <person name="Huang E.J."/>
            <person name="Li L.F."/>
            <person name="Wei W."/>
            <person name="Gao Y.C."/>
            <person name="Liu J.Z."/>
            <person name="Shao H.Z."/>
            <person name="Wang X."/>
            <person name="Wang C.C."/>
            <person name="Yang T.C."/>
            <person name="Huo Q.B."/>
            <person name="Li W."/>
            <person name="Chen H.Y."/>
            <person name="Chen S.E."/>
            <person name="Zhou L.G."/>
            <person name="Ni X.B."/>
            <person name="Tian J.H."/>
            <person name="Sheng Y."/>
            <person name="Liu T."/>
            <person name="Pan Y.S."/>
            <person name="Xia L.Y."/>
            <person name="Li J."/>
            <person name="Zhao F."/>
            <person name="Cao W.C."/>
        </authorList>
    </citation>
    <scope>NUCLEOTIDE SEQUENCE [LARGE SCALE GENOMIC DNA]</scope>
    <source>
        <strain evidence="1">Iper-2018</strain>
    </source>
</reference>
<evidence type="ECO:0000313" key="2">
    <source>
        <dbReference type="Proteomes" id="UP000805193"/>
    </source>
</evidence>
<name>A0AC60Q1N0_IXOPE</name>
<accession>A0AC60Q1N0</accession>
<sequence length="219" mass="24829">MAASRGSADMAAALLENEQLENLFGECVRGYVSRAGNESNWPLIARSTAAMMLLLRRRHPCHEWVRNLLRSRETFGEYHHLVRDMRLDDGEDFFQYFRMTRQRQPIQACPATLEAVVWACVSLHNYLRVCDEAERGERLYCPVGYVDSEDCLGETVKGQCRTDSSDGSALSDVGQVSSNMHAGDAKSIRHKFAKFFCTRLGEVSWQYRVVFRGGAPVSH</sequence>
<proteinExistence type="predicted"/>
<comment type="caution">
    <text evidence="1">The sequence shown here is derived from an EMBL/GenBank/DDBJ whole genome shotgun (WGS) entry which is preliminary data.</text>
</comment>
<keyword evidence="2" id="KW-1185">Reference proteome</keyword>
<protein>
    <submittedName>
        <fullName evidence="1">Uncharacterized protein</fullName>
    </submittedName>
</protein>
<dbReference type="Proteomes" id="UP000805193">
    <property type="component" value="Unassembled WGS sequence"/>
</dbReference>
<organism evidence="1 2">
    <name type="scientific">Ixodes persulcatus</name>
    <name type="common">Taiga tick</name>
    <dbReference type="NCBI Taxonomy" id="34615"/>
    <lineage>
        <taxon>Eukaryota</taxon>
        <taxon>Metazoa</taxon>
        <taxon>Ecdysozoa</taxon>
        <taxon>Arthropoda</taxon>
        <taxon>Chelicerata</taxon>
        <taxon>Arachnida</taxon>
        <taxon>Acari</taxon>
        <taxon>Parasitiformes</taxon>
        <taxon>Ixodida</taxon>
        <taxon>Ixodoidea</taxon>
        <taxon>Ixodidae</taxon>
        <taxon>Ixodinae</taxon>
        <taxon>Ixodes</taxon>
    </lineage>
</organism>
<gene>
    <name evidence="1" type="ORF">HPB47_025378</name>
</gene>